<accession>A0A1Y5EN03</accession>
<protein>
    <submittedName>
        <fullName evidence="1">Uncharacterized protein</fullName>
    </submittedName>
</protein>
<gene>
    <name evidence="1" type="ORF">A9Q75_04300</name>
</gene>
<comment type="caution">
    <text evidence="1">The sequence shown here is derived from an EMBL/GenBank/DDBJ whole genome shotgun (WGS) entry which is preliminary data.</text>
</comment>
<organism evidence="1 2">
    <name type="scientific">Colwellia psychrerythraea</name>
    <name type="common">Vibrio psychroerythus</name>
    <dbReference type="NCBI Taxonomy" id="28229"/>
    <lineage>
        <taxon>Bacteria</taxon>
        <taxon>Pseudomonadati</taxon>
        <taxon>Pseudomonadota</taxon>
        <taxon>Gammaproteobacteria</taxon>
        <taxon>Alteromonadales</taxon>
        <taxon>Colwelliaceae</taxon>
        <taxon>Colwellia</taxon>
    </lineage>
</organism>
<evidence type="ECO:0000313" key="2">
    <source>
        <dbReference type="Proteomes" id="UP000243053"/>
    </source>
</evidence>
<name>A0A1Y5EN03_COLPS</name>
<sequence>MAGFDSNQVASLLRQIGAYNELLANAYVYGSIASDDQDANTLSLLHKSGLIRPDDSPSEYRVTTDLKRMLNRLMRKQSSYRQLTDMGKVIDAIDEVVIDYQLAITSKEQEDAEYYLDQLDDLLYETKDSLNNNLDTMHFAIVSQFGFVSSLSNKIRQNERYLSHAQKLLNELQQIDPHDCYEWLDWLACPNEFARKITSFVYWYNQILPKLRLIIDNMRISLFRLRRDEKQASQLRNMARFLRKHPEFSLDDNLFELPNLPETLKYAPPMPLKSYVDAKKTDIEQPLLELVQSLRKQSVVTPIKARETSEVSVKPIERIAAEEDFFEQQTELLFERVIINNCAISALSFYQEFQNMWLDQSQTIAPKAWIELVFSCYCKLTSAQQNALNIKMKGVAVRGTTDNYGYSDVVIELRAELKAELSA</sequence>
<evidence type="ECO:0000313" key="1">
    <source>
        <dbReference type="EMBL" id="OUR83850.1"/>
    </source>
</evidence>
<dbReference type="Proteomes" id="UP000243053">
    <property type="component" value="Unassembled WGS sequence"/>
</dbReference>
<dbReference type="AlphaFoldDB" id="A0A1Y5EN03"/>
<proteinExistence type="predicted"/>
<dbReference type="EMBL" id="MAAF01000025">
    <property type="protein sequence ID" value="OUR83850.1"/>
    <property type="molecule type" value="Genomic_DNA"/>
</dbReference>
<reference evidence="2" key="1">
    <citation type="journal article" date="2017" name="Proc. Natl. Acad. Sci. U.S.A.">
        <title>Simulation of Deepwater Horizon oil plume reveals substrate specialization within a complex community of hydrocarbon degraders.</title>
        <authorList>
            <person name="Hu P."/>
            <person name="Dubinsky E.A."/>
            <person name="Probst A.J."/>
            <person name="Wang J."/>
            <person name="Sieber C.M.K."/>
            <person name="Tom L.M."/>
            <person name="Gardinali P."/>
            <person name="Banfield J.F."/>
            <person name="Atlas R.M."/>
            <person name="Andersen G.L."/>
        </authorList>
    </citation>
    <scope>NUCLEOTIDE SEQUENCE [LARGE SCALE GENOMIC DNA]</scope>
</reference>